<evidence type="ECO:0000256" key="1">
    <source>
        <dbReference type="SAM" id="Phobius"/>
    </source>
</evidence>
<proteinExistence type="predicted"/>
<feature type="transmembrane region" description="Helical" evidence="1">
    <location>
        <begin position="57"/>
        <end position="83"/>
    </location>
</feature>
<protein>
    <recommendedName>
        <fullName evidence="4">DUF2232 domain-containing protein</fullName>
    </recommendedName>
</protein>
<organism evidence="2 3">
    <name type="scientific">Fonticella tunisiensis</name>
    <dbReference type="NCBI Taxonomy" id="1096341"/>
    <lineage>
        <taxon>Bacteria</taxon>
        <taxon>Bacillati</taxon>
        <taxon>Bacillota</taxon>
        <taxon>Clostridia</taxon>
        <taxon>Eubacteriales</taxon>
        <taxon>Clostridiaceae</taxon>
        <taxon>Fonticella</taxon>
    </lineage>
</organism>
<keyword evidence="3" id="KW-1185">Reference proteome</keyword>
<dbReference type="Proteomes" id="UP000295325">
    <property type="component" value="Unassembled WGS sequence"/>
</dbReference>
<name>A0A4R7KQE4_9CLOT</name>
<gene>
    <name evidence="2" type="ORF">EDD71_11021</name>
</gene>
<dbReference type="AlphaFoldDB" id="A0A4R7KQE4"/>
<accession>A0A4R7KQE4</accession>
<keyword evidence="1" id="KW-0472">Membrane</keyword>
<evidence type="ECO:0008006" key="4">
    <source>
        <dbReference type="Google" id="ProtNLM"/>
    </source>
</evidence>
<sequence length="170" mass="19475">MNSRTGFNIAIGGITTAFVVLSLYGGTLVMNNKLFFMTAATYISVIPYLTGGIKQGIIVYLSSFILSFILIPNKFYAAGYVFLGIYPLIKLVCERFGTLNEFIYKYIWFNLTLTILYLLFKNAIYLNQSILNSKAIIIIIISMQVFFLIYDYLFTKVIIFLEDKIIRKII</sequence>
<feature type="transmembrane region" description="Helical" evidence="1">
    <location>
        <begin position="103"/>
        <end position="120"/>
    </location>
</feature>
<evidence type="ECO:0000313" key="2">
    <source>
        <dbReference type="EMBL" id="TDT60904.1"/>
    </source>
</evidence>
<dbReference type="EMBL" id="SOAZ01000010">
    <property type="protein sequence ID" value="TDT60904.1"/>
    <property type="molecule type" value="Genomic_DNA"/>
</dbReference>
<feature type="transmembrane region" description="Helical" evidence="1">
    <location>
        <begin position="6"/>
        <end position="27"/>
    </location>
</feature>
<keyword evidence="1" id="KW-1133">Transmembrane helix</keyword>
<evidence type="ECO:0000313" key="3">
    <source>
        <dbReference type="Proteomes" id="UP000295325"/>
    </source>
</evidence>
<dbReference type="RefSeq" id="WP_133628083.1">
    <property type="nucleotide sequence ID" value="NZ_SOAZ01000010.1"/>
</dbReference>
<keyword evidence="1" id="KW-0812">Transmembrane</keyword>
<feature type="transmembrane region" description="Helical" evidence="1">
    <location>
        <begin position="135"/>
        <end position="161"/>
    </location>
</feature>
<dbReference type="OrthoDB" id="1908149at2"/>
<reference evidence="2 3" key="1">
    <citation type="submission" date="2019-03" db="EMBL/GenBank/DDBJ databases">
        <title>Genomic Encyclopedia of Type Strains, Phase IV (KMG-IV): sequencing the most valuable type-strain genomes for metagenomic binning, comparative biology and taxonomic classification.</title>
        <authorList>
            <person name="Goeker M."/>
        </authorList>
    </citation>
    <scope>NUCLEOTIDE SEQUENCE [LARGE SCALE GENOMIC DNA]</scope>
    <source>
        <strain evidence="2 3">DSM 24455</strain>
    </source>
</reference>
<comment type="caution">
    <text evidence="2">The sequence shown here is derived from an EMBL/GenBank/DDBJ whole genome shotgun (WGS) entry which is preliminary data.</text>
</comment>